<dbReference type="Proteomes" id="UP000067434">
    <property type="component" value="Chromosome"/>
</dbReference>
<dbReference type="HOGENOM" id="CLU_000960_28_3_2"/>
<organism evidence="8 9">
    <name type="scientific">Infirmifilum uzonense</name>
    <dbReference type="NCBI Taxonomy" id="1550241"/>
    <lineage>
        <taxon>Archaea</taxon>
        <taxon>Thermoproteota</taxon>
        <taxon>Thermoprotei</taxon>
        <taxon>Thermofilales</taxon>
        <taxon>Thermofilaceae</taxon>
        <taxon>Infirmifilum</taxon>
    </lineage>
</organism>
<dbReference type="PROSITE" id="PS50850">
    <property type="entry name" value="MFS"/>
    <property type="match status" value="1"/>
</dbReference>
<evidence type="ECO:0000256" key="2">
    <source>
        <dbReference type="ARBA" id="ARBA00022448"/>
    </source>
</evidence>
<evidence type="ECO:0000256" key="1">
    <source>
        <dbReference type="ARBA" id="ARBA00004141"/>
    </source>
</evidence>
<evidence type="ECO:0000256" key="3">
    <source>
        <dbReference type="ARBA" id="ARBA00022692"/>
    </source>
</evidence>
<keyword evidence="5 6" id="KW-0472">Membrane</keyword>
<evidence type="ECO:0000256" key="6">
    <source>
        <dbReference type="SAM" id="Phobius"/>
    </source>
</evidence>
<keyword evidence="9" id="KW-1185">Reference proteome</keyword>
<feature type="transmembrane region" description="Helical" evidence="6">
    <location>
        <begin position="67"/>
        <end position="84"/>
    </location>
</feature>
<dbReference type="GO" id="GO:0016020">
    <property type="term" value="C:membrane"/>
    <property type="evidence" value="ECO:0007669"/>
    <property type="project" value="UniProtKB-SubCell"/>
</dbReference>
<reference evidence="8 9" key="1">
    <citation type="journal article" date="2015" name="Stand. Genomic Sci.">
        <title>Complete genome sequence of and proposal of Thermofilum uzonense sp. nov. a novel hyperthermophilic crenarchaeon and emended description of the genus Thermofilum.</title>
        <authorList>
            <person name="Toshchakov S.V."/>
            <person name="Korzhenkov A.A."/>
            <person name="Samarov N.I."/>
            <person name="Mazunin I.O."/>
            <person name="Mozhey O.I."/>
            <person name="Shmyr I.S."/>
            <person name="Derbikova K.S."/>
            <person name="Taranov E.A."/>
            <person name="Dominova I.N."/>
            <person name="Bonch-Osmolovskaya E.A."/>
            <person name="Patrushev M.V."/>
            <person name="Podosokorskaya O.A."/>
            <person name="Kublanov I.V."/>
        </authorList>
    </citation>
    <scope>NUCLEOTIDE SEQUENCE [LARGE SCALE GENOMIC DNA]</scope>
    <source>
        <strain evidence="8 9">1807-2</strain>
    </source>
</reference>
<feature type="transmembrane region" description="Helical" evidence="6">
    <location>
        <begin position="250"/>
        <end position="280"/>
    </location>
</feature>
<dbReference type="GO" id="GO:0022857">
    <property type="term" value="F:transmembrane transporter activity"/>
    <property type="evidence" value="ECO:0007669"/>
    <property type="project" value="InterPro"/>
</dbReference>
<proteinExistence type="predicted"/>
<dbReference type="SUPFAM" id="SSF103473">
    <property type="entry name" value="MFS general substrate transporter"/>
    <property type="match status" value="1"/>
</dbReference>
<accession>A0A0F7FJT6</accession>
<evidence type="ECO:0000256" key="5">
    <source>
        <dbReference type="ARBA" id="ARBA00023136"/>
    </source>
</evidence>
<sequence length="466" mass="49924">MLSVTTIGAFMAGLDTRIVVVGLDAVAKALHADIEQALWFTQAYMLGSTLMLLLVGRLADLYGRVKLYVAGFLVFTIGSLLAGTSTSPEMLISTRFLQGLGGGILGTVSAAIVTDAAAGGPLAFALSINALAFRMGSLLGLTLGGLIIGLLDWRYIFWINVPVGLLASWWGLKALRETYRPVEAKKMDWPGFLAFTAFMVSILLALTFEAYGLSYRRIVNILLSSSLVSLVVFGLWELRSRHPLLDLRLFRVWGFTGGVIAQFLNAIAFGSVMLLFTLYFEVGKGVSAAGTGLLILPYELSFLVFSLLSGKLSDKYGYVYFSIAGLLIGSAALFILSGLTLSTPYHVFALGSALLGAGNGLFISPNNSAIMSSVPEHRRGIASALRNVLFNLGLTLSLNISVLLLSSRLSYSLITKLLISAELDQATLDSGRRSLALAIGETFRILGIVNLSAAIFSFSRVKSSIR</sequence>
<feature type="transmembrane region" description="Helical" evidence="6">
    <location>
        <begin position="286"/>
        <end position="305"/>
    </location>
</feature>
<dbReference type="InterPro" id="IPR036259">
    <property type="entry name" value="MFS_trans_sf"/>
</dbReference>
<dbReference type="EMBL" id="CP009961">
    <property type="protein sequence ID" value="AKG39328.1"/>
    <property type="molecule type" value="Genomic_DNA"/>
</dbReference>
<feature type="transmembrane region" description="Helical" evidence="6">
    <location>
        <begin position="345"/>
        <end position="363"/>
    </location>
</feature>
<feature type="domain" description="Major facilitator superfamily (MFS) profile" evidence="7">
    <location>
        <begin position="1"/>
        <end position="465"/>
    </location>
</feature>
<feature type="transmembrane region" description="Helical" evidence="6">
    <location>
        <begin position="104"/>
        <end position="124"/>
    </location>
</feature>
<evidence type="ECO:0000259" key="7">
    <source>
        <dbReference type="PROSITE" id="PS50850"/>
    </source>
</evidence>
<evidence type="ECO:0000313" key="9">
    <source>
        <dbReference type="Proteomes" id="UP000067434"/>
    </source>
</evidence>
<feature type="transmembrane region" description="Helical" evidence="6">
    <location>
        <begin position="218"/>
        <end position="238"/>
    </location>
</feature>
<feature type="transmembrane region" description="Helical" evidence="6">
    <location>
        <begin position="384"/>
        <end position="405"/>
    </location>
</feature>
<feature type="transmembrane region" description="Helical" evidence="6">
    <location>
        <begin position="435"/>
        <end position="458"/>
    </location>
</feature>
<name>A0A0F7FJT6_9CREN</name>
<keyword evidence="4 6" id="KW-1133">Transmembrane helix</keyword>
<dbReference type="CDD" id="cd17321">
    <property type="entry name" value="MFS_MMR_MDR_like"/>
    <property type="match status" value="1"/>
</dbReference>
<dbReference type="Pfam" id="PF07690">
    <property type="entry name" value="MFS_1"/>
    <property type="match status" value="1"/>
</dbReference>
<evidence type="ECO:0000313" key="8">
    <source>
        <dbReference type="EMBL" id="AKG39328.1"/>
    </source>
</evidence>
<dbReference type="PATRIC" id="fig|1550241.5.peg.555"/>
<dbReference type="InterPro" id="IPR020846">
    <property type="entry name" value="MFS_dom"/>
</dbReference>
<evidence type="ECO:0000256" key="4">
    <source>
        <dbReference type="ARBA" id="ARBA00022989"/>
    </source>
</evidence>
<feature type="transmembrane region" description="Helical" evidence="6">
    <location>
        <begin position="192"/>
        <end position="212"/>
    </location>
</feature>
<dbReference type="AlphaFoldDB" id="A0A0F7FJT6"/>
<keyword evidence="2" id="KW-0813">Transport</keyword>
<dbReference type="Gene3D" id="1.20.1250.20">
    <property type="entry name" value="MFS general substrate transporter like domains"/>
    <property type="match status" value="1"/>
</dbReference>
<protein>
    <recommendedName>
        <fullName evidence="7">Major facilitator superfamily (MFS) profile domain-containing protein</fullName>
    </recommendedName>
</protein>
<dbReference type="PANTHER" id="PTHR42718">
    <property type="entry name" value="MAJOR FACILITATOR SUPERFAMILY MULTIDRUG TRANSPORTER MFSC"/>
    <property type="match status" value="1"/>
</dbReference>
<feature type="transmembrane region" description="Helical" evidence="6">
    <location>
        <begin position="131"/>
        <end position="149"/>
    </location>
</feature>
<dbReference type="PANTHER" id="PTHR42718:SF9">
    <property type="entry name" value="MAJOR FACILITATOR SUPERFAMILY MULTIDRUG TRANSPORTER MFSC"/>
    <property type="match status" value="1"/>
</dbReference>
<gene>
    <name evidence="8" type="ORF">MA03_02705</name>
</gene>
<dbReference type="KEGG" id="thf:MA03_02705"/>
<feature type="transmembrane region" description="Helical" evidence="6">
    <location>
        <begin position="37"/>
        <end position="55"/>
    </location>
</feature>
<dbReference type="InterPro" id="IPR011701">
    <property type="entry name" value="MFS"/>
</dbReference>
<feature type="transmembrane region" description="Helical" evidence="6">
    <location>
        <begin position="317"/>
        <end position="339"/>
    </location>
</feature>
<dbReference type="Gene3D" id="1.20.1720.10">
    <property type="entry name" value="Multidrug resistance protein D"/>
    <property type="match status" value="1"/>
</dbReference>
<feature type="transmembrane region" description="Helical" evidence="6">
    <location>
        <begin position="155"/>
        <end position="172"/>
    </location>
</feature>
<keyword evidence="3 6" id="KW-0812">Transmembrane</keyword>
<dbReference type="STRING" id="1550241.MA03_02705"/>
<comment type="subcellular location">
    <subcellularLocation>
        <location evidence="1">Membrane</location>
        <topology evidence="1">Multi-pass membrane protein</topology>
    </subcellularLocation>
</comment>